<protein>
    <submittedName>
        <fullName evidence="3">DUF1707 domain-containing protein</fullName>
    </submittedName>
</protein>
<dbReference type="RefSeq" id="WP_324273489.1">
    <property type="nucleotide sequence ID" value="NZ_CP141261.1"/>
</dbReference>
<accession>A0ABZ1AYF9</accession>
<feature type="domain" description="DUF1707" evidence="2">
    <location>
        <begin position="7"/>
        <end position="59"/>
    </location>
</feature>
<dbReference type="PANTHER" id="PTHR40763:SF4">
    <property type="entry name" value="DUF1707 DOMAIN-CONTAINING PROTEIN"/>
    <property type="match status" value="1"/>
</dbReference>
<keyword evidence="4" id="KW-1185">Reference proteome</keyword>
<dbReference type="Proteomes" id="UP001324287">
    <property type="component" value="Chromosome"/>
</dbReference>
<feature type="region of interest" description="Disordered" evidence="1">
    <location>
        <begin position="57"/>
        <end position="127"/>
    </location>
</feature>
<evidence type="ECO:0000313" key="3">
    <source>
        <dbReference type="EMBL" id="WRL62134.1"/>
    </source>
</evidence>
<dbReference type="InterPro" id="IPR012551">
    <property type="entry name" value="DUF1707_SHOCT-like"/>
</dbReference>
<feature type="compositionally biased region" description="Polar residues" evidence="1">
    <location>
        <begin position="117"/>
        <end position="127"/>
    </location>
</feature>
<evidence type="ECO:0000259" key="2">
    <source>
        <dbReference type="Pfam" id="PF08044"/>
    </source>
</evidence>
<proteinExistence type="predicted"/>
<dbReference type="Pfam" id="PF08044">
    <property type="entry name" value="DUF1707"/>
    <property type="match status" value="1"/>
</dbReference>
<gene>
    <name evidence="3" type="ORF">U6N30_19010</name>
</gene>
<dbReference type="PANTHER" id="PTHR40763">
    <property type="entry name" value="MEMBRANE PROTEIN-RELATED"/>
    <property type="match status" value="1"/>
</dbReference>
<dbReference type="EMBL" id="CP141261">
    <property type="protein sequence ID" value="WRL62134.1"/>
    <property type="molecule type" value="Genomic_DNA"/>
</dbReference>
<sequence>MTTARHLRVSDAERQAAAARIGAAWAEGRLDDAEYDRRLAQAFAAVTYGDLDQLFADLPGPRPVQPRRSSGRLLPPTAPCPASGRPRGAGSRRARSGRCARPGCRCCCSSSRSASGDTCTSSRPTTR</sequence>
<organism evidence="3 4">
    <name type="scientific">Blastococcus brunescens</name>
    <dbReference type="NCBI Taxonomy" id="1564165"/>
    <lineage>
        <taxon>Bacteria</taxon>
        <taxon>Bacillati</taxon>
        <taxon>Actinomycetota</taxon>
        <taxon>Actinomycetes</taxon>
        <taxon>Geodermatophilales</taxon>
        <taxon>Geodermatophilaceae</taxon>
        <taxon>Blastococcus</taxon>
    </lineage>
</organism>
<reference evidence="3 4" key="1">
    <citation type="submission" date="2023-12" db="EMBL/GenBank/DDBJ databases">
        <title>Blastococcus brunescens sp. nov., an actonobacterium isolated from sandstone collected in sahara desert.</title>
        <authorList>
            <person name="Gtari M."/>
            <person name="Ghodhbane F."/>
        </authorList>
    </citation>
    <scope>NUCLEOTIDE SEQUENCE [LARGE SCALE GENOMIC DNA]</scope>
    <source>
        <strain evidence="3 4">BMG 8361</strain>
    </source>
</reference>
<evidence type="ECO:0000313" key="4">
    <source>
        <dbReference type="Proteomes" id="UP001324287"/>
    </source>
</evidence>
<name>A0ABZ1AYF9_9ACTN</name>
<evidence type="ECO:0000256" key="1">
    <source>
        <dbReference type="SAM" id="MobiDB-lite"/>
    </source>
</evidence>